<keyword evidence="9" id="KW-0408">Iron</keyword>
<evidence type="ECO:0000256" key="3">
    <source>
        <dbReference type="ARBA" id="ARBA00010617"/>
    </source>
</evidence>
<dbReference type="Gene3D" id="1.10.630.10">
    <property type="entry name" value="Cytochrome P450"/>
    <property type="match status" value="1"/>
</dbReference>
<comment type="caution">
    <text evidence="12">The sequence shown here is derived from an EMBL/GenBank/DDBJ whole genome shotgun (WGS) entry which is preliminary data.</text>
</comment>
<comment type="cofactor">
    <cofactor evidence="1">
        <name>heme</name>
        <dbReference type="ChEBI" id="CHEBI:30413"/>
    </cofactor>
</comment>
<dbReference type="PRINTS" id="PR00463">
    <property type="entry name" value="EP450I"/>
</dbReference>
<evidence type="ECO:0000256" key="10">
    <source>
        <dbReference type="ARBA" id="ARBA00023033"/>
    </source>
</evidence>
<evidence type="ECO:0000256" key="7">
    <source>
        <dbReference type="ARBA" id="ARBA00022989"/>
    </source>
</evidence>
<keyword evidence="11" id="KW-0472">Membrane</keyword>
<comment type="similarity">
    <text evidence="3">Belongs to the cytochrome P450 family.</text>
</comment>
<accession>A0AAV5CNH6</accession>
<dbReference type="InterPro" id="IPR002401">
    <property type="entry name" value="Cyt_P450_E_grp-I"/>
</dbReference>
<keyword evidence="4" id="KW-0349">Heme</keyword>
<dbReference type="PANTHER" id="PTHR47953:SF19">
    <property type="entry name" value="OS06G0641600 PROTEIN"/>
    <property type="match status" value="1"/>
</dbReference>
<proteinExistence type="inferred from homology"/>
<sequence length="103" mass="11427">MGSALKLLARFNLIDMFPASRPAKDVFSAGSETSGTTTIWAMSELVKNPSLMEQAQAEVRHVLHGKSTVKEAYIQGKFPFLQMVIKETLRMHPPGPLLLPRSF</sequence>
<dbReference type="GO" id="GO:0004497">
    <property type="term" value="F:monooxygenase activity"/>
    <property type="evidence" value="ECO:0007669"/>
    <property type="project" value="UniProtKB-KW"/>
</dbReference>
<dbReference type="AlphaFoldDB" id="A0AAV5CNH6"/>
<evidence type="ECO:0000256" key="5">
    <source>
        <dbReference type="ARBA" id="ARBA00022692"/>
    </source>
</evidence>
<dbReference type="GO" id="GO:0020037">
    <property type="term" value="F:heme binding"/>
    <property type="evidence" value="ECO:0007669"/>
    <property type="project" value="InterPro"/>
</dbReference>
<dbReference type="Pfam" id="PF00067">
    <property type="entry name" value="p450"/>
    <property type="match status" value="1"/>
</dbReference>
<evidence type="ECO:0000313" key="12">
    <source>
        <dbReference type="EMBL" id="GJN00104.1"/>
    </source>
</evidence>
<keyword evidence="6" id="KW-0479">Metal-binding</keyword>
<reference evidence="12" key="2">
    <citation type="submission" date="2021-12" db="EMBL/GenBank/DDBJ databases">
        <title>Resequencing data analysis of finger millet.</title>
        <authorList>
            <person name="Hatakeyama M."/>
            <person name="Aluri S."/>
            <person name="Balachadran M.T."/>
            <person name="Sivarajan S.R."/>
            <person name="Poveda L."/>
            <person name="Shimizu-Inatsugi R."/>
            <person name="Schlapbach R."/>
            <person name="Sreeman S.M."/>
            <person name="Shimizu K.K."/>
        </authorList>
    </citation>
    <scope>NUCLEOTIDE SEQUENCE</scope>
</reference>
<evidence type="ECO:0000256" key="9">
    <source>
        <dbReference type="ARBA" id="ARBA00023004"/>
    </source>
</evidence>
<keyword evidence="8" id="KW-0560">Oxidoreductase</keyword>
<evidence type="ECO:0000256" key="1">
    <source>
        <dbReference type="ARBA" id="ARBA00001971"/>
    </source>
</evidence>
<dbReference type="PRINTS" id="PR00385">
    <property type="entry name" value="P450"/>
</dbReference>
<organism evidence="12 13">
    <name type="scientific">Eleusine coracana subsp. coracana</name>
    <dbReference type="NCBI Taxonomy" id="191504"/>
    <lineage>
        <taxon>Eukaryota</taxon>
        <taxon>Viridiplantae</taxon>
        <taxon>Streptophyta</taxon>
        <taxon>Embryophyta</taxon>
        <taxon>Tracheophyta</taxon>
        <taxon>Spermatophyta</taxon>
        <taxon>Magnoliopsida</taxon>
        <taxon>Liliopsida</taxon>
        <taxon>Poales</taxon>
        <taxon>Poaceae</taxon>
        <taxon>PACMAD clade</taxon>
        <taxon>Chloridoideae</taxon>
        <taxon>Cynodonteae</taxon>
        <taxon>Eleusininae</taxon>
        <taxon>Eleusine</taxon>
    </lineage>
</organism>
<evidence type="ECO:0000256" key="11">
    <source>
        <dbReference type="ARBA" id="ARBA00023136"/>
    </source>
</evidence>
<reference evidence="12" key="1">
    <citation type="journal article" date="2018" name="DNA Res.">
        <title>Multiple hybrid de novo genome assembly of finger millet, an orphan allotetraploid crop.</title>
        <authorList>
            <person name="Hatakeyama M."/>
            <person name="Aluri S."/>
            <person name="Balachadran M.T."/>
            <person name="Sivarajan S.R."/>
            <person name="Patrignani A."/>
            <person name="Gruter S."/>
            <person name="Poveda L."/>
            <person name="Shimizu-Inatsugi R."/>
            <person name="Baeten J."/>
            <person name="Francoijs K.J."/>
            <person name="Nataraja K.N."/>
            <person name="Reddy Y.A.N."/>
            <person name="Phadnis S."/>
            <person name="Ravikumar R.L."/>
            <person name="Schlapbach R."/>
            <person name="Sreeman S.M."/>
            <person name="Shimizu K.K."/>
        </authorList>
    </citation>
    <scope>NUCLEOTIDE SEQUENCE</scope>
</reference>
<keyword evidence="5" id="KW-0812">Transmembrane</keyword>
<protein>
    <submittedName>
        <fullName evidence="12">Uncharacterized protein</fullName>
    </submittedName>
</protein>
<keyword evidence="7" id="KW-1133">Transmembrane helix</keyword>
<dbReference type="SUPFAM" id="SSF48264">
    <property type="entry name" value="Cytochrome P450"/>
    <property type="match status" value="1"/>
</dbReference>
<dbReference type="PANTHER" id="PTHR47953">
    <property type="entry name" value="OS08G0105600 PROTEIN"/>
    <property type="match status" value="1"/>
</dbReference>
<keyword evidence="13" id="KW-1185">Reference proteome</keyword>
<dbReference type="GO" id="GO:0016705">
    <property type="term" value="F:oxidoreductase activity, acting on paired donors, with incorporation or reduction of molecular oxygen"/>
    <property type="evidence" value="ECO:0007669"/>
    <property type="project" value="InterPro"/>
</dbReference>
<dbReference type="InterPro" id="IPR036396">
    <property type="entry name" value="Cyt_P450_sf"/>
</dbReference>
<dbReference type="GO" id="GO:0016020">
    <property type="term" value="C:membrane"/>
    <property type="evidence" value="ECO:0007669"/>
    <property type="project" value="UniProtKB-SubCell"/>
</dbReference>
<keyword evidence="10" id="KW-0503">Monooxygenase</keyword>
<dbReference type="InterPro" id="IPR001128">
    <property type="entry name" value="Cyt_P450"/>
</dbReference>
<evidence type="ECO:0000313" key="13">
    <source>
        <dbReference type="Proteomes" id="UP001054889"/>
    </source>
</evidence>
<evidence type="ECO:0000256" key="8">
    <source>
        <dbReference type="ARBA" id="ARBA00023002"/>
    </source>
</evidence>
<dbReference type="GO" id="GO:0005506">
    <property type="term" value="F:iron ion binding"/>
    <property type="evidence" value="ECO:0007669"/>
    <property type="project" value="InterPro"/>
</dbReference>
<dbReference type="EMBL" id="BQKI01000008">
    <property type="protein sequence ID" value="GJN00104.1"/>
    <property type="molecule type" value="Genomic_DNA"/>
</dbReference>
<dbReference type="Proteomes" id="UP001054889">
    <property type="component" value="Unassembled WGS sequence"/>
</dbReference>
<comment type="subcellular location">
    <subcellularLocation>
        <location evidence="2">Membrane</location>
        <topology evidence="2">Single-pass membrane protein</topology>
    </subcellularLocation>
</comment>
<evidence type="ECO:0000256" key="6">
    <source>
        <dbReference type="ARBA" id="ARBA00022723"/>
    </source>
</evidence>
<gene>
    <name evidence="12" type="primary">ga17264</name>
    <name evidence="12" type="ORF">PR202_ga17264</name>
</gene>
<evidence type="ECO:0000256" key="4">
    <source>
        <dbReference type="ARBA" id="ARBA00022617"/>
    </source>
</evidence>
<evidence type="ECO:0000256" key="2">
    <source>
        <dbReference type="ARBA" id="ARBA00004167"/>
    </source>
</evidence>
<dbReference type="InterPro" id="IPR052306">
    <property type="entry name" value="CYP450_71D"/>
</dbReference>
<name>A0AAV5CNH6_ELECO</name>